<dbReference type="RefSeq" id="WP_130965323.1">
    <property type="nucleotide sequence ID" value="NZ_SIRT01000015.1"/>
</dbReference>
<dbReference type="Proteomes" id="UP000291142">
    <property type="component" value="Unassembled WGS sequence"/>
</dbReference>
<sequence>MKNILFTFLIIIALFSCKDNTKEKTKNENGYNENTELKEDPKLQVLINAIILENDVFEVYYYELGQDTFHPKDFVFTKVIGKPESQDIIFILPEKTYPERLRLDFGKIKTQKPIKLNHIKILYGNKEYTFSEDEIRNEFKASKYLDFNKNKFLLSPREIEGRYDPYLYTKKVSNIVNYLIED</sequence>
<accession>A0A4Q9FBR5</accession>
<name>A0A4Q9FBR5_9FLAO</name>
<evidence type="ECO:0000313" key="2">
    <source>
        <dbReference type="Proteomes" id="UP000291142"/>
    </source>
</evidence>
<evidence type="ECO:0008006" key="3">
    <source>
        <dbReference type="Google" id="ProtNLM"/>
    </source>
</evidence>
<dbReference type="EMBL" id="SIRT01000015">
    <property type="protein sequence ID" value="TBN00188.1"/>
    <property type="molecule type" value="Genomic_DNA"/>
</dbReference>
<evidence type="ECO:0000313" key="1">
    <source>
        <dbReference type="EMBL" id="TBN00188.1"/>
    </source>
</evidence>
<dbReference type="OrthoDB" id="1350910at2"/>
<gene>
    <name evidence="1" type="ORF">EYD45_14715</name>
</gene>
<dbReference type="PROSITE" id="PS51257">
    <property type="entry name" value="PROKAR_LIPOPROTEIN"/>
    <property type="match status" value="1"/>
</dbReference>
<keyword evidence="2" id="KW-1185">Reference proteome</keyword>
<dbReference type="AlphaFoldDB" id="A0A4Q9FBR5"/>
<organism evidence="1 2">
    <name type="scientific">Hyunsoonleella flava</name>
    <dbReference type="NCBI Taxonomy" id="2527939"/>
    <lineage>
        <taxon>Bacteria</taxon>
        <taxon>Pseudomonadati</taxon>
        <taxon>Bacteroidota</taxon>
        <taxon>Flavobacteriia</taxon>
        <taxon>Flavobacteriales</taxon>
        <taxon>Flavobacteriaceae</taxon>
    </lineage>
</organism>
<comment type="caution">
    <text evidence="1">The sequence shown here is derived from an EMBL/GenBank/DDBJ whole genome shotgun (WGS) entry which is preliminary data.</text>
</comment>
<proteinExistence type="predicted"/>
<reference evidence="1 2" key="1">
    <citation type="submission" date="2019-02" db="EMBL/GenBank/DDBJ databases">
        <title>Hyunsoonleella sp., isolated from marine sediment.</title>
        <authorList>
            <person name="Liu B.-T."/>
        </authorList>
    </citation>
    <scope>NUCLEOTIDE SEQUENCE [LARGE SCALE GENOMIC DNA]</scope>
    <source>
        <strain evidence="1 2">T58</strain>
    </source>
</reference>
<protein>
    <recommendedName>
        <fullName evidence="3">Lipoprotein</fullName>
    </recommendedName>
</protein>